<comment type="caution">
    <text evidence="2">The sequence shown here is derived from an EMBL/GenBank/DDBJ whole genome shotgun (WGS) entry which is preliminary data.</text>
</comment>
<dbReference type="GO" id="GO:0005634">
    <property type="term" value="C:nucleus"/>
    <property type="evidence" value="ECO:0007669"/>
    <property type="project" value="TreeGrafter"/>
</dbReference>
<organism evidence="2 3">
    <name type="scientific">Penicillium canescens</name>
    <dbReference type="NCBI Taxonomy" id="5083"/>
    <lineage>
        <taxon>Eukaryota</taxon>
        <taxon>Fungi</taxon>
        <taxon>Dikarya</taxon>
        <taxon>Ascomycota</taxon>
        <taxon>Pezizomycotina</taxon>
        <taxon>Eurotiomycetes</taxon>
        <taxon>Eurotiomycetidae</taxon>
        <taxon>Eurotiales</taxon>
        <taxon>Aspergillaceae</taxon>
        <taxon>Penicillium</taxon>
    </lineage>
</organism>
<sequence length="251" mass="27675">MMTVHTRGPNVAIIKNFGESKAIWAVKMLESFTSLIKVSAPEANIEFFNAVTDLALPCPNTYDIIFLTGGVYNLALEKVDPWVERELDYIRAMHLKAPATKVIGSCWGHQAIARALGGEVAFVTNKHVIGTKLERLTATGKRLFKAETLKLPHFRMRRVAQPAPDAVALAEDNSMFYYPSRNIVSLQAHPEFTSAISRNVLDTDGGAFSGNMDEDELASTRASFDLRHDGEKTFATLMGWALGCKELKVTA</sequence>
<dbReference type="AlphaFoldDB" id="A0AAD6I8Y5"/>
<evidence type="ECO:0000259" key="1">
    <source>
        <dbReference type="Pfam" id="PF00117"/>
    </source>
</evidence>
<name>A0AAD6I8Y5_PENCN</name>
<accession>A0AAD6I8Y5</accession>
<dbReference type="SUPFAM" id="SSF52317">
    <property type="entry name" value="Class I glutamine amidotransferase-like"/>
    <property type="match status" value="1"/>
</dbReference>
<dbReference type="GO" id="GO:0005829">
    <property type="term" value="C:cytosol"/>
    <property type="evidence" value="ECO:0007669"/>
    <property type="project" value="TreeGrafter"/>
</dbReference>
<dbReference type="PANTHER" id="PTHR42695:SF5">
    <property type="entry name" value="GLUTAMINE AMIDOTRANSFERASE YLR126C-RELATED"/>
    <property type="match status" value="1"/>
</dbReference>
<dbReference type="InterPro" id="IPR017926">
    <property type="entry name" value="GATASE"/>
</dbReference>
<dbReference type="InterPro" id="IPR044992">
    <property type="entry name" value="ChyE-like"/>
</dbReference>
<evidence type="ECO:0000313" key="3">
    <source>
        <dbReference type="Proteomes" id="UP001219568"/>
    </source>
</evidence>
<reference evidence="2" key="1">
    <citation type="journal article" date="2023" name="IMA Fungus">
        <title>Comparative genomic study of the Penicillium genus elucidates a diverse pangenome and 15 lateral gene transfer events.</title>
        <authorList>
            <person name="Petersen C."/>
            <person name="Sorensen T."/>
            <person name="Nielsen M.R."/>
            <person name="Sondergaard T.E."/>
            <person name="Sorensen J.L."/>
            <person name="Fitzpatrick D.A."/>
            <person name="Frisvad J.C."/>
            <person name="Nielsen K.L."/>
        </authorList>
    </citation>
    <scope>NUCLEOTIDE SEQUENCE</scope>
    <source>
        <strain evidence="2">IBT 15450</strain>
    </source>
</reference>
<reference evidence="2" key="2">
    <citation type="submission" date="2023-01" db="EMBL/GenBank/DDBJ databases">
        <authorList>
            <person name="Petersen C."/>
        </authorList>
    </citation>
    <scope>NUCLEOTIDE SEQUENCE</scope>
    <source>
        <strain evidence="2">IBT 15450</strain>
    </source>
</reference>
<keyword evidence="3" id="KW-1185">Reference proteome</keyword>
<dbReference type="InterPro" id="IPR029062">
    <property type="entry name" value="Class_I_gatase-like"/>
</dbReference>
<feature type="domain" description="Glutamine amidotransferase" evidence="1">
    <location>
        <begin position="59"/>
        <end position="195"/>
    </location>
</feature>
<evidence type="ECO:0000313" key="2">
    <source>
        <dbReference type="EMBL" id="KAJ6038107.1"/>
    </source>
</evidence>
<dbReference type="Gene3D" id="3.40.50.880">
    <property type="match status" value="1"/>
</dbReference>
<proteinExistence type="predicted"/>
<dbReference type="Pfam" id="PF00117">
    <property type="entry name" value="GATase"/>
    <property type="match status" value="1"/>
</dbReference>
<dbReference type="Proteomes" id="UP001219568">
    <property type="component" value="Unassembled WGS sequence"/>
</dbReference>
<dbReference type="EMBL" id="JAQJZL010000009">
    <property type="protein sequence ID" value="KAJ6038107.1"/>
    <property type="molecule type" value="Genomic_DNA"/>
</dbReference>
<dbReference type="PANTHER" id="PTHR42695">
    <property type="entry name" value="GLUTAMINE AMIDOTRANSFERASE YLR126C-RELATED"/>
    <property type="match status" value="1"/>
</dbReference>
<protein>
    <recommendedName>
        <fullName evidence="1">Glutamine amidotransferase domain-containing protein</fullName>
    </recommendedName>
</protein>
<gene>
    <name evidence="2" type="ORF">N7460_007878</name>
</gene>